<keyword evidence="5" id="KW-1185">Reference proteome</keyword>
<evidence type="ECO:0000256" key="1">
    <source>
        <dbReference type="ARBA" id="ARBA00009477"/>
    </source>
</evidence>
<dbReference type="FunFam" id="2.40.420.20:FF:000006">
    <property type="entry name" value="RND family efflux transporter MFP subunit"/>
    <property type="match status" value="1"/>
</dbReference>
<evidence type="ECO:0000259" key="3">
    <source>
        <dbReference type="Pfam" id="PF25975"/>
    </source>
</evidence>
<dbReference type="GO" id="GO:0016020">
    <property type="term" value="C:membrane"/>
    <property type="evidence" value="ECO:0007669"/>
    <property type="project" value="InterPro"/>
</dbReference>
<name>A0A1P9WW46_9BACT</name>
<evidence type="ECO:0000313" key="4">
    <source>
        <dbReference type="EMBL" id="AQG79607.1"/>
    </source>
</evidence>
<proteinExistence type="inferred from homology"/>
<dbReference type="OrthoDB" id="9809068at2"/>
<reference evidence="4 5" key="1">
    <citation type="submission" date="2016-01" db="EMBL/GenBank/DDBJ databases">
        <authorList>
            <person name="Oliw E.H."/>
        </authorList>
    </citation>
    <scope>NUCLEOTIDE SEQUENCE [LARGE SCALE GENOMIC DNA]</scope>
    <source>
        <strain evidence="4 5">DY10</strain>
    </source>
</reference>
<evidence type="ECO:0000256" key="2">
    <source>
        <dbReference type="ARBA" id="ARBA00022448"/>
    </source>
</evidence>
<dbReference type="Pfam" id="PF25975">
    <property type="entry name" value="CzcB_C"/>
    <property type="match status" value="1"/>
</dbReference>
<organism evidence="4 5">
    <name type="scientific">Spirosoma montaniterrae</name>
    <dbReference type="NCBI Taxonomy" id="1178516"/>
    <lineage>
        <taxon>Bacteria</taxon>
        <taxon>Pseudomonadati</taxon>
        <taxon>Bacteroidota</taxon>
        <taxon>Cytophagia</taxon>
        <taxon>Cytophagales</taxon>
        <taxon>Cytophagaceae</taxon>
        <taxon>Spirosoma</taxon>
    </lineage>
</organism>
<dbReference type="AlphaFoldDB" id="A0A1P9WW46"/>
<sequence length="506" mass="54490">MLTKQRIRLTALLVVGLMGCNRSSQNQPHDHPHEEAGLESLAYTLYSPHAEVFVEFKPLVVGTESRFATHVTVLGESFKALSEGTVTVSLLVGERGLRKSANVPSQPGIYRLALSPVAAGTGRVVFDIKTPAFTDQLVIENVPVYSDEKTAMAAQQPESSVGSPEITYLKEQAWQVEFANEPLRPQPFGEVIRTTGRVQPAPTDEAVVSATFDGIVQLNGPALVAGRAVRAGDRLVTLTSRSLPDGNLDARLIQARTELNRAKAEYDRAQELNKSGLIAGNDFERIRASYESARTALSALSGSYGPGGKTLTAPVSGYVRELFVKSGQFVAAGQPLVSLTRNRKLVVRADVPPQYAPLLPRIQSATLRTIADNRRYELAELGGRVLSYGRSTEAETAFTSLLLEVNNVGGLVPGTLVDVWLKTPPQGAALTVPESALIEEQGQFYVYVQTGGESFQKRLVQLGTRDGIRAQLLSGVASGERVVTKGGYQIRLSSLSGTLPAHGHEH</sequence>
<dbReference type="InterPro" id="IPR058649">
    <property type="entry name" value="CzcB_C"/>
</dbReference>
<dbReference type="STRING" id="1178516.AWR27_09885"/>
<dbReference type="Gene3D" id="2.40.420.20">
    <property type="match status" value="1"/>
</dbReference>
<dbReference type="RefSeq" id="WP_077131041.1">
    <property type="nucleotide sequence ID" value="NZ_CP014263.1"/>
</dbReference>
<dbReference type="PANTHER" id="PTHR30097">
    <property type="entry name" value="CATION EFFLUX SYSTEM PROTEIN CUSB"/>
    <property type="match status" value="1"/>
</dbReference>
<dbReference type="GO" id="GO:0030313">
    <property type="term" value="C:cell envelope"/>
    <property type="evidence" value="ECO:0007669"/>
    <property type="project" value="TreeGrafter"/>
</dbReference>
<feature type="domain" description="CzcB-like C-terminal circularly permuted SH3-like" evidence="3">
    <location>
        <begin position="430"/>
        <end position="490"/>
    </location>
</feature>
<dbReference type="PANTHER" id="PTHR30097:SF4">
    <property type="entry name" value="SLR6042 PROTEIN"/>
    <property type="match status" value="1"/>
</dbReference>
<dbReference type="Proteomes" id="UP000187941">
    <property type="component" value="Chromosome"/>
</dbReference>
<dbReference type="GO" id="GO:0060003">
    <property type="term" value="P:copper ion export"/>
    <property type="evidence" value="ECO:0007669"/>
    <property type="project" value="TreeGrafter"/>
</dbReference>
<dbReference type="PROSITE" id="PS51257">
    <property type="entry name" value="PROKAR_LIPOPROTEIN"/>
    <property type="match status" value="1"/>
</dbReference>
<dbReference type="NCBIfam" id="TIGR01730">
    <property type="entry name" value="RND_mfp"/>
    <property type="match status" value="1"/>
</dbReference>
<dbReference type="KEGG" id="smon:AWR27_09885"/>
<dbReference type="GO" id="GO:0022857">
    <property type="term" value="F:transmembrane transporter activity"/>
    <property type="evidence" value="ECO:0007669"/>
    <property type="project" value="InterPro"/>
</dbReference>
<dbReference type="InterPro" id="IPR006143">
    <property type="entry name" value="RND_pump_MFP"/>
</dbReference>
<dbReference type="SUPFAM" id="SSF111369">
    <property type="entry name" value="HlyD-like secretion proteins"/>
    <property type="match status" value="1"/>
</dbReference>
<comment type="similarity">
    <text evidence="1">Belongs to the membrane fusion protein (MFP) (TC 8.A.1) family.</text>
</comment>
<protein>
    <recommendedName>
        <fullName evidence="3">CzcB-like C-terminal circularly permuted SH3-like domain-containing protein</fullName>
    </recommendedName>
</protein>
<dbReference type="Gene3D" id="1.10.287.470">
    <property type="entry name" value="Helix hairpin bin"/>
    <property type="match status" value="1"/>
</dbReference>
<evidence type="ECO:0000313" key="5">
    <source>
        <dbReference type="Proteomes" id="UP000187941"/>
    </source>
</evidence>
<dbReference type="EMBL" id="CP014263">
    <property type="protein sequence ID" value="AQG79607.1"/>
    <property type="molecule type" value="Genomic_DNA"/>
</dbReference>
<dbReference type="GO" id="GO:0015679">
    <property type="term" value="P:plasma membrane copper ion transport"/>
    <property type="evidence" value="ECO:0007669"/>
    <property type="project" value="TreeGrafter"/>
</dbReference>
<dbReference type="InterPro" id="IPR051909">
    <property type="entry name" value="MFP_Cation_Efflux"/>
</dbReference>
<keyword evidence="2" id="KW-0813">Transport</keyword>
<gene>
    <name evidence="4" type="ORF">AWR27_09885</name>
</gene>
<accession>A0A1P9WW46</accession>
<dbReference type="Gene3D" id="2.40.50.100">
    <property type="match status" value="1"/>
</dbReference>